<sequence>MSKEEKLIDKLQYDFFYYGIDNNKTIITTVLEYINNNQDILKDKDIINEFIQIYKNIFISNKKLNESKNFNLELINDHESDNEYVI</sequence>
<evidence type="ECO:0000313" key="1">
    <source>
        <dbReference type="EMBL" id="CAG8791458.1"/>
    </source>
</evidence>
<keyword evidence="2" id="KW-1185">Reference proteome</keyword>
<dbReference type="EMBL" id="CAJVQA010027291">
    <property type="protein sequence ID" value="CAG8791458.1"/>
    <property type="molecule type" value="Genomic_DNA"/>
</dbReference>
<dbReference type="AlphaFoldDB" id="A0A9N9JRY9"/>
<evidence type="ECO:0000313" key="2">
    <source>
        <dbReference type="Proteomes" id="UP000789759"/>
    </source>
</evidence>
<reference evidence="1" key="1">
    <citation type="submission" date="2021-06" db="EMBL/GenBank/DDBJ databases">
        <authorList>
            <person name="Kallberg Y."/>
            <person name="Tangrot J."/>
            <person name="Rosling A."/>
        </authorList>
    </citation>
    <scope>NUCLEOTIDE SEQUENCE</scope>
    <source>
        <strain evidence="1">FL966</strain>
    </source>
</reference>
<protein>
    <submittedName>
        <fullName evidence="1">25087_t:CDS:1</fullName>
    </submittedName>
</protein>
<dbReference type="Proteomes" id="UP000789759">
    <property type="component" value="Unassembled WGS sequence"/>
</dbReference>
<feature type="non-terminal residue" evidence="1">
    <location>
        <position position="86"/>
    </location>
</feature>
<comment type="caution">
    <text evidence="1">The sequence shown here is derived from an EMBL/GenBank/DDBJ whole genome shotgun (WGS) entry which is preliminary data.</text>
</comment>
<gene>
    <name evidence="1" type="ORF">CPELLU_LOCUS17035</name>
</gene>
<organism evidence="1 2">
    <name type="scientific">Cetraspora pellucida</name>
    <dbReference type="NCBI Taxonomy" id="1433469"/>
    <lineage>
        <taxon>Eukaryota</taxon>
        <taxon>Fungi</taxon>
        <taxon>Fungi incertae sedis</taxon>
        <taxon>Mucoromycota</taxon>
        <taxon>Glomeromycotina</taxon>
        <taxon>Glomeromycetes</taxon>
        <taxon>Diversisporales</taxon>
        <taxon>Gigasporaceae</taxon>
        <taxon>Cetraspora</taxon>
    </lineage>
</organism>
<proteinExistence type="predicted"/>
<name>A0A9N9JRY9_9GLOM</name>
<accession>A0A9N9JRY9</accession>